<reference evidence="1 2" key="1">
    <citation type="submission" date="2020-07" db="EMBL/GenBank/DDBJ databases">
        <title>Complete genome sequences of Streptococcus suis pig pathogenic strain 10, 13-00283-02 and 16085/3b.</title>
        <authorList>
            <person name="Bunk B."/>
            <person name="Jakobczak B."/>
            <person name="Florian V."/>
            <person name="Dittmar D."/>
            <person name="Maeder U."/>
            <person name="Jarek M."/>
            <person name="Baums C.G."/>
            <person name="Haeussler S."/>
            <person name="Voelker U."/>
            <person name="Michalik S."/>
        </authorList>
    </citation>
    <scope>NUCLEOTIDE SEQUENCE [LARGE SCALE GENOMIC DNA]</scope>
    <source>
        <strain evidence="1 2">13-00283-02</strain>
    </source>
</reference>
<dbReference type="RefSeq" id="WP_153308495.1">
    <property type="nucleotide sequence ID" value="NZ_CECV01000040.1"/>
</dbReference>
<evidence type="ECO:0000313" key="2">
    <source>
        <dbReference type="Proteomes" id="UP000516797"/>
    </source>
</evidence>
<dbReference type="AlphaFoldDB" id="A0AB37GC52"/>
<proteinExistence type="predicted"/>
<gene>
    <name evidence="1" type="ORF">SSU1300283_01320</name>
</gene>
<dbReference type="GO" id="GO:0006355">
    <property type="term" value="P:regulation of DNA-templated transcription"/>
    <property type="evidence" value="ECO:0007669"/>
    <property type="project" value="InterPro"/>
</dbReference>
<dbReference type="EMBL" id="CP058741">
    <property type="protein sequence ID" value="QOE28637.1"/>
    <property type="molecule type" value="Genomic_DNA"/>
</dbReference>
<dbReference type="Gene3D" id="1.10.1220.10">
    <property type="entry name" value="Met repressor-like"/>
    <property type="match status" value="1"/>
</dbReference>
<accession>A0AB37GC52</accession>
<dbReference type="Proteomes" id="UP000516797">
    <property type="component" value="Chromosome"/>
</dbReference>
<sequence>MTKKMGRPVKGSEPMDKQLVVRMTETMHNDITEYAEKNGIGKMEVVRKAVEEFFDK</sequence>
<evidence type="ECO:0008006" key="3">
    <source>
        <dbReference type="Google" id="ProtNLM"/>
    </source>
</evidence>
<name>A0AB37GC52_STRSU</name>
<dbReference type="InterPro" id="IPR013321">
    <property type="entry name" value="Arc_rbn_hlx_hlx"/>
</dbReference>
<evidence type="ECO:0000313" key="1">
    <source>
        <dbReference type="EMBL" id="QOE28637.1"/>
    </source>
</evidence>
<organism evidence="1 2">
    <name type="scientific">Streptococcus suis</name>
    <dbReference type="NCBI Taxonomy" id="1307"/>
    <lineage>
        <taxon>Bacteria</taxon>
        <taxon>Bacillati</taxon>
        <taxon>Bacillota</taxon>
        <taxon>Bacilli</taxon>
        <taxon>Lactobacillales</taxon>
        <taxon>Streptococcaceae</taxon>
        <taxon>Streptococcus</taxon>
    </lineage>
</organism>
<protein>
    <recommendedName>
        <fullName evidence="3">CopG family transcriptional regulator</fullName>
    </recommendedName>
</protein>